<evidence type="ECO:0000256" key="3">
    <source>
        <dbReference type="ARBA" id="ARBA00023295"/>
    </source>
</evidence>
<comment type="similarity">
    <text evidence="1">Belongs to the glycosyl hydrolase 32 family.</text>
</comment>
<evidence type="ECO:0000313" key="8">
    <source>
        <dbReference type="Proteomes" id="UP001180531"/>
    </source>
</evidence>
<dbReference type="InterPro" id="IPR050727">
    <property type="entry name" value="GH43_arabinanases"/>
</dbReference>
<dbReference type="SUPFAM" id="SSF75005">
    <property type="entry name" value="Arabinanase/levansucrase/invertase"/>
    <property type="match status" value="1"/>
</dbReference>
<dbReference type="PANTHER" id="PTHR43301">
    <property type="entry name" value="ARABINAN ENDO-1,5-ALPHA-L-ARABINOSIDASE"/>
    <property type="match status" value="1"/>
</dbReference>
<dbReference type="SMART" id="SM00706">
    <property type="entry name" value="TECPR"/>
    <property type="match status" value="6"/>
</dbReference>
<accession>A0ABU2SH72</accession>
<dbReference type="PANTHER" id="PTHR43301:SF3">
    <property type="entry name" value="ARABINAN ENDO-1,5-ALPHA-L-ARABINOSIDASE A-RELATED"/>
    <property type="match status" value="1"/>
</dbReference>
<dbReference type="InterPro" id="IPR006624">
    <property type="entry name" value="Beta-propeller_rpt_TECPR"/>
</dbReference>
<dbReference type="EMBL" id="JAVRFI010000002">
    <property type="protein sequence ID" value="MDT0448329.1"/>
    <property type="molecule type" value="Genomic_DNA"/>
</dbReference>
<evidence type="ECO:0000313" key="7">
    <source>
        <dbReference type="EMBL" id="MDT0448329.1"/>
    </source>
</evidence>
<dbReference type="InterPro" id="IPR013148">
    <property type="entry name" value="Glyco_hydro_32_N"/>
</dbReference>
<organism evidence="7 8">
    <name type="scientific">Streptomyces hesseae</name>
    <dbReference type="NCBI Taxonomy" id="3075519"/>
    <lineage>
        <taxon>Bacteria</taxon>
        <taxon>Bacillati</taxon>
        <taxon>Actinomycetota</taxon>
        <taxon>Actinomycetes</taxon>
        <taxon>Kitasatosporales</taxon>
        <taxon>Streptomycetaceae</taxon>
        <taxon>Streptomyces</taxon>
    </lineage>
</organism>
<evidence type="ECO:0000256" key="2">
    <source>
        <dbReference type="ARBA" id="ARBA00022801"/>
    </source>
</evidence>
<feature type="chain" id="PRO_5046281771" description="Glycosyl hydrolase family 32 N-terminal domain-containing protein" evidence="5">
    <location>
        <begin position="24"/>
        <end position="597"/>
    </location>
</feature>
<dbReference type="RefSeq" id="WP_311608053.1">
    <property type="nucleotide sequence ID" value="NZ_JAVRFI010000002.1"/>
</dbReference>
<name>A0ABU2SH72_9ACTN</name>
<feature type="domain" description="Glycosyl hydrolase family 32 N-terminal" evidence="6">
    <location>
        <begin position="87"/>
        <end position="244"/>
    </location>
</feature>
<evidence type="ECO:0000256" key="4">
    <source>
        <dbReference type="SAM" id="MobiDB-lite"/>
    </source>
</evidence>
<feature type="region of interest" description="Disordered" evidence="4">
    <location>
        <begin position="25"/>
        <end position="52"/>
    </location>
</feature>
<keyword evidence="8" id="KW-1185">Reference proteome</keyword>
<dbReference type="Gene3D" id="2.115.10.20">
    <property type="entry name" value="Glycosyl hydrolase domain, family 43"/>
    <property type="match status" value="2"/>
</dbReference>
<dbReference type="Pfam" id="PF00251">
    <property type="entry name" value="Glyco_hydro_32N"/>
    <property type="match status" value="1"/>
</dbReference>
<evidence type="ECO:0000256" key="5">
    <source>
        <dbReference type="SAM" id="SignalP"/>
    </source>
</evidence>
<feature type="signal peptide" evidence="5">
    <location>
        <begin position="1"/>
        <end position="23"/>
    </location>
</feature>
<keyword evidence="5" id="KW-0732">Signal</keyword>
<evidence type="ECO:0000256" key="1">
    <source>
        <dbReference type="ARBA" id="ARBA00009902"/>
    </source>
</evidence>
<protein>
    <recommendedName>
        <fullName evidence="6">Glycosyl hydrolase family 32 N-terminal domain-containing protein</fullName>
    </recommendedName>
</protein>
<keyword evidence="3" id="KW-0326">Glycosidase</keyword>
<dbReference type="InterPro" id="IPR023296">
    <property type="entry name" value="Glyco_hydro_beta-prop_sf"/>
</dbReference>
<reference evidence="7" key="1">
    <citation type="submission" date="2024-05" db="EMBL/GenBank/DDBJ databases">
        <title>30 novel species of actinomycetes from the DSMZ collection.</title>
        <authorList>
            <person name="Nouioui I."/>
        </authorList>
    </citation>
    <scope>NUCLEOTIDE SEQUENCE</scope>
    <source>
        <strain evidence="7">DSM 40473</strain>
    </source>
</reference>
<gene>
    <name evidence="7" type="ORF">RM609_04375</name>
</gene>
<dbReference type="SUPFAM" id="SSF63829">
    <property type="entry name" value="Calcium-dependent phosphotriesterase"/>
    <property type="match status" value="1"/>
</dbReference>
<comment type="caution">
    <text evidence="7">The sequence shown here is derived from an EMBL/GenBank/DDBJ whole genome shotgun (WGS) entry which is preliminary data.</text>
</comment>
<dbReference type="Proteomes" id="UP001180531">
    <property type="component" value="Unassembled WGS sequence"/>
</dbReference>
<proteinExistence type="inferred from homology"/>
<sequence length="597" mass="62636">MFSRITLAAAFVTVSLGMLPAVAAPAPAHPSSSASANSASANTASTNTDSVTTDAVTTGDFVRVYNPGTGESQPWYINDHTFIRDEATGTWHLFGITHAEPADPANEDSFAHATAPSLRGPWTKQPMALTVDSSYGESHLWAPHVIRSGSTYYMFYAGGQTIGDPSRSQINLATSTDLIHWERRPGGPLFRDGLEARDPMVARVGSQWVMYYTATETATGGRNIVAYRTSPDLISWSPRKTAFTAPGDGWTESPYVTQRNGLWYLFVGGSAPEDYVGAEVYASSDPLHFTATGQVGRLPSHAAEVVTDRDGSQWLSSAGWGTGGVDLAPLTWRAGPYTPHQLYALSPDKSAVRQRTAGNSWTRIGGPAGTLIGGDGGLFATNPTTGDIYKYNGTPDNWTKIGGPGAQFVVTGGTLYGLSPDKKAVFRWTGSGTTWTKIGGPAATLHAGGAGLFATNPTTGDIFKYNGTPDSWTKVGGPGKTFAVTNEALYGLSPNGGAVFKWTGSGTTWTKVGGPAGTLYGGGAGLFATNPGNGDIYKFSGIPDNWSKAGGPGKTFAVTGDRLYGLSPDQSGIFQWSGSATFQWTKVGGPAASIVTE</sequence>
<evidence type="ECO:0000259" key="6">
    <source>
        <dbReference type="Pfam" id="PF00251"/>
    </source>
</evidence>
<keyword evidence="2" id="KW-0378">Hydrolase</keyword>